<protein>
    <submittedName>
        <fullName evidence="3">Helix-turn-helix domain-containing protein</fullName>
    </submittedName>
</protein>
<gene>
    <name evidence="3" type="ORF">ACFSOY_14405</name>
</gene>
<dbReference type="Proteomes" id="UP001597343">
    <property type="component" value="Unassembled WGS sequence"/>
</dbReference>
<dbReference type="PROSITE" id="PS50943">
    <property type="entry name" value="HTH_CROC1"/>
    <property type="match status" value="1"/>
</dbReference>
<dbReference type="PANTHER" id="PTHR46797">
    <property type="entry name" value="HTH-TYPE TRANSCRIPTIONAL REGULATOR"/>
    <property type="match status" value="1"/>
</dbReference>
<evidence type="ECO:0000313" key="3">
    <source>
        <dbReference type="EMBL" id="MFD2171156.1"/>
    </source>
</evidence>
<evidence type="ECO:0000256" key="1">
    <source>
        <dbReference type="ARBA" id="ARBA00023125"/>
    </source>
</evidence>
<keyword evidence="1" id="KW-0238">DNA-binding</keyword>
<evidence type="ECO:0000259" key="2">
    <source>
        <dbReference type="PROSITE" id="PS50943"/>
    </source>
</evidence>
<dbReference type="SMART" id="SM00530">
    <property type="entry name" value="HTH_XRE"/>
    <property type="match status" value="1"/>
</dbReference>
<organism evidence="3 4">
    <name type="scientific">Tumebacillus lipolyticus</name>
    <dbReference type="NCBI Taxonomy" id="1280370"/>
    <lineage>
        <taxon>Bacteria</taxon>
        <taxon>Bacillati</taxon>
        <taxon>Bacillota</taxon>
        <taxon>Bacilli</taxon>
        <taxon>Bacillales</taxon>
        <taxon>Alicyclobacillaceae</taxon>
        <taxon>Tumebacillus</taxon>
    </lineage>
</organism>
<comment type="caution">
    <text evidence="3">The sequence shown here is derived from an EMBL/GenBank/DDBJ whole genome shotgun (WGS) entry which is preliminary data.</text>
</comment>
<dbReference type="Gene3D" id="1.25.40.10">
    <property type="entry name" value="Tetratricopeptide repeat domain"/>
    <property type="match status" value="2"/>
</dbReference>
<dbReference type="InterPro" id="IPR019734">
    <property type="entry name" value="TPR_rpt"/>
</dbReference>
<dbReference type="SMART" id="SM00028">
    <property type="entry name" value="TPR"/>
    <property type="match status" value="5"/>
</dbReference>
<dbReference type="SUPFAM" id="SSF48452">
    <property type="entry name" value="TPR-like"/>
    <property type="match status" value="1"/>
</dbReference>
<dbReference type="InterPro" id="IPR001387">
    <property type="entry name" value="Cro/C1-type_HTH"/>
</dbReference>
<dbReference type="Pfam" id="PF01381">
    <property type="entry name" value="HTH_3"/>
    <property type="match status" value="1"/>
</dbReference>
<dbReference type="EMBL" id="JBHUIO010000009">
    <property type="protein sequence ID" value="MFD2171156.1"/>
    <property type="molecule type" value="Genomic_DNA"/>
</dbReference>
<dbReference type="CDD" id="cd00093">
    <property type="entry name" value="HTH_XRE"/>
    <property type="match status" value="1"/>
</dbReference>
<feature type="domain" description="HTH cro/C1-type" evidence="2">
    <location>
        <begin position="12"/>
        <end position="65"/>
    </location>
</feature>
<dbReference type="RefSeq" id="WP_386047735.1">
    <property type="nucleotide sequence ID" value="NZ_JBHUIO010000009.1"/>
</dbReference>
<keyword evidence="4" id="KW-1185">Reference proteome</keyword>
<name>A0ABW4ZZZ6_9BACL</name>
<dbReference type="InterPro" id="IPR010982">
    <property type="entry name" value="Lambda_DNA-bd_dom_sf"/>
</dbReference>
<sequence length="427" mass="48941">MIDPQETLGQRIRRLRRAKGMTQNELADGFVTISMISQVESGKNTPSVELVQHIAKKLQVPLHALMRNEIEQMETAWKHQLAKVYLLTKEAAEAEPLLLDLLELADLSHAQQVELNIDLAESYYLQQKYDEVLRLLMPIVQELEALIYEDARLLALSHLTIGNAYYQKQSYSNAGYHYRRAYDLTLRFPVFDQLAARIAYHTGITLQLQGNHQEAEFYLLKANDFFSRTDHLYGVAATMMAQAITYKNIQKYHLASESLSTAYRIFQALNLQLESANVLLTKAANITVNEDPQLAINELQDCITAFQENGQKKDLVIAYSKLADAQLRLQHYQDARTSLDRASSLIAEDSLTNSLESAECYHVFARYYFANREYQLAINYALKSSEFFGSVGMTSDQVLSIQIAYDSYHQLEMLEQDQEETHEERLK</sequence>
<dbReference type="PANTHER" id="PTHR46797:SF1">
    <property type="entry name" value="METHYLPHOSPHONATE SYNTHASE"/>
    <property type="match status" value="1"/>
</dbReference>
<reference evidence="4" key="1">
    <citation type="journal article" date="2019" name="Int. J. Syst. Evol. Microbiol.">
        <title>The Global Catalogue of Microorganisms (GCM) 10K type strain sequencing project: providing services to taxonomists for standard genome sequencing and annotation.</title>
        <authorList>
            <consortium name="The Broad Institute Genomics Platform"/>
            <consortium name="The Broad Institute Genome Sequencing Center for Infectious Disease"/>
            <person name="Wu L."/>
            <person name="Ma J."/>
        </authorList>
    </citation>
    <scope>NUCLEOTIDE SEQUENCE [LARGE SCALE GENOMIC DNA]</scope>
    <source>
        <strain evidence="4">CGMCC 1.13574</strain>
    </source>
</reference>
<dbReference type="SUPFAM" id="SSF47413">
    <property type="entry name" value="lambda repressor-like DNA-binding domains"/>
    <property type="match status" value="1"/>
</dbReference>
<evidence type="ECO:0000313" key="4">
    <source>
        <dbReference type="Proteomes" id="UP001597343"/>
    </source>
</evidence>
<proteinExistence type="predicted"/>
<dbReference type="InterPro" id="IPR011990">
    <property type="entry name" value="TPR-like_helical_dom_sf"/>
</dbReference>
<accession>A0ABW4ZZZ6</accession>
<dbReference type="InterPro" id="IPR050807">
    <property type="entry name" value="TransReg_Diox_bact_type"/>
</dbReference>